<feature type="transmembrane region" description="Helical" evidence="6">
    <location>
        <begin position="212"/>
        <end position="227"/>
    </location>
</feature>
<evidence type="ECO:0000256" key="5">
    <source>
        <dbReference type="ARBA" id="ARBA00023136"/>
    </source>
</evidence>
<evidence type="ECO:0000256" key="3">
    <source>
        <dbReference type="ARBA" id="ARBA00022692"/>
    </source>
</evidence>
<dbReference type="GO" id="GO:0005886">
    <property type="term" value="C:plasma membrane"/>
    <property type="evidence" value="ECO:0007669"/>
    <property type="project" value="UniProtKB-SubCell"/>
</dbReference>
<evidence type="ECO:0000256" key="6">
    <source>
        <dbReference type="SAM" id="Phobius"/>
    </source>
</evidence>
<sequence>MALERVELFNKKEFLSFLLFCLFILSYSLLINFQDYKNLTRFDTVVVEATLLKQYTKTKDEKSYQLLKLKTDEGINFYTTAKESFPDAKGKRLTLEIYSDKITFYGYLTSFYAYSKTKQIHQSQTIKQRLNSAIASEHKNEDITNIYQALFSAAPLNKGLQTTFSTLGVSHLLAISGFHLGVLSALLFFLFKPIYSYFQNRYFPYRNSKSDIFLAVALSLLVYLNFLDSPPSLLRAFAMLVIGFVLYDRGIKIISMQTLLLTVILLLVLFPKLLFSLGFWLSIAGVFYIFLFLIHFKHLGKLWQFILIPFWVYILMLPFSLVIFGNFSIYHPLSIIWTTLFTLFYPLSIFLHLIGQGDLLDGVLESLMLLAQSQSTIELDDVWLVLHIVLSLISIFKKSFVPLLLFFSLSFLIYAINHVT</sequence>
<dbReference type="PATRIC" id="fig|929558.5.peg.870"/>
<evidence type="ECO:0000313" key="9">
    <source>
        <dbReference type="Proteomes" id="UP000006431"/>
    </source>
</evidence>
<keyword evidence="2" id="KW-1003">Cell membrane</keyword>
<dbReference type="Pfam" id="PF03772">
    <property type="entry name" value="Competence"/>
    <property type="match status" value="1"/>
</dbReference>
<dbReference type="RefSeq" id="WP_008338910.1">
    <property type="nucleotide sequence ID" value="NZ_DS995290.1"/>
</dbReference>
<evidence type="ECO:0000313" key="8">
    <source>
        <dbReference type="EMBL" id="EHP29398.1"/>
    </source>
</evidence>
<accession>B6BM26</accession>
<keyword evidence="5 6" id="KW-0472">Membrane</keyword>
<dbReference type="HOGENOM" id="CLU_054204_0_0_7"/>
<dbReference type="EMBL" id="AFRZ01000001">
    <property type="protein sequence ID" value="EHP29398.1"/>
    <property type="molecule type" value="Genomic_DNA"/>
</dbReference>
<gene>
    <name evidence="8" type="ORF">SMGD1_0871</name>
</gene>
<evidence type="ECO:0000256" key="4">
    <source>
        <dbReference type="ARBA" id="ARBA00022989"/>
    </source>
</evidence>
<feature type="transmembrane region" description="Helical" evidence="6">
    <location>
        <begin position="172"/>
        <end position="191"/>
    </location>
</feature>
<dbReference type="InterPro" id="IPR004477">
    <property type="entry name" value="ComEC_N"/>
</dbReference>
<evidence type="ECO:0000256" key="1">
    <source>
        <dbReference type="ARBA" id="ARBA00004651"/>
    </source>
</evidence>
<dbReference type="PANTHER" id="PTHR30619">
    <property type="entry name" value="DNA INTERNALIZATION/COMPETENCE PROTEIN COMEC/REC2"/>
    <property type="match status" value="1"/>
</dbReference>
<evidence type="ECO:0000256" key="2">
    <source>
        <dbReference type="ARBA" id="ARBA00022475"/>
    </source>
</evidence>
<keyword evidence="9" id="KW-1185">Reference proteome</keyword>
<organism evidence="8 9">
    <name type="scientific">Sulfurimonas gotlandica (strain DSM 19862 / JCM 16533 / GD1)</name>
    <dbReference type="NCBI Taxonomy" id="929558"/>
    <lineage>
        <taxon>Bacteria</taxon>
        <taxon>Pseudomonadati</taxon>
        <taxon>Campylobacterota</taxon>
        <taxon>Epsilonproteobacteria</taxon>
        <taxon>Campylobacterales</taxon>
        <taxon>Sulfurimonadaceae</taxon>
        <taxon>Sulfurimonas</taxon>
    </lineage>
</organism>
<dbReference type="NCBIfam" id="TIGR00360">
    <property type="entry name" value="ComEC_N-term"/>
    <property type="match status" value="1"/>
</dbReference>
<name>B6BM26_SULGG</name>
<keyword evidence="3 6" id="KW-0812">Transmembrane</keyword>
<keyword evidence="4 6" id="KW-1133">Transmembrane helix</keyword>
<feature type="transmembrane region" description="Helical" evidence="6">
    <location>
        <begin position="302"/>
        <end position="323"/>
    </location>
</feature>
<dbReference type="OrthoDB" id="5372341at2"/>
<dbReference type="STRING" id="929558.SMGD1_0871"/>
<accession>H1FXG6</accession>
<dbReference type="PANTHER" id="PTHR30619:SF7">
    <property type="entry name" value="BETA-LACTAMASE DOMAIN PROTEIN"/>
    <property type="match status" value="1"/>
</dbReference>
<comment type="subcellular location">
    <subcellularLocation>
        <location evidence="1">Cell membrane</location>
        <topology evidence="1">Multi-pass membrane protein</topology>
    </subcellularLocation>
</comment>
<dbReference type="AlphaFoldDB" id="B6BM26"/>
<feature type="domain" description="ComEC/Rec2-related protein" evidence="7">
    <location>
        <begin position="158"/>
        <end position="406"/>
    </location>
</feature>
<evidence type="ECO:0000259" key="7">
    <source>
        <dbReference type="Pfam" id="PF03772"/>
    </source>
</evidence>
<feature type="transmembrane region" description="Helical" evidence="6">
    <location>
        <begin position="400"/>
        <end position="417"/>
    </location>
</feature>
<feature type="transmembrane region" description="Helical" evidence="6">
    <location>
        <begin position="335"/>
        <end position="355"/>
    </location>
</feature>
<reference evidence="8 9" key="1">
    <citation type="journal article" date="2012" name="Proc. Natl. Acad. Sci. U.S.A.">
        <title>Genome and physiology of a model Epsilonproteobacterium responsible for sulfide detoxification in marine oxygen depletion zones.</title>
        <authorList>
            <person name="Grote J."/>
            <person name="Schott T."/>
            <person name="Bruckner C.G."/>
            <person name="Glockner F.O."/>
            <person name="Jost G."/>
            <person name="Teeling H."/>
            <person name="Labrenz M."/>
            <person name="Jurgens K."/>
        </authorList>
    </citation>
    <scope>NUCLEOTIDE SEQUENCE [LARGE SCALE GENOMIC DNA]</scope>
    <source>
        <strain evidence="8 9">GD1</strain>
    </source>
</reference>
<dbReference type="eggNOG" id="COG0658">
    <property type="taxonomic scope" value="Bacteria"/>
</dbReference>
<feature type="transmembrane region" description="Helical" evidence="6">
    <location>
        <begin position="263"/>
        <end position="296"/>
    </location>
</feature>
<comment type="caution">
    <text evidence="8">The sequence shown here is derived from an EMBL/GenBank/DDBJ whole genome shotgun (WGS) entry which is preliminary data.</text>
</comment>
<proteinExistence type="predicted"/>
<dbReference type="Proteomes" id="UP000006431">
    <property type="component" value="Unassembled WGS sequence"/>
</dbReference>
<dbReference type="InterPro" id="IPR052159">
    <property type="entry name" value="Competence_DNA_uptake"/>
</dbReference>
<protein>
    <submittedName>
        <fullName evidence="8">Putative competence protein, ComEC/Rec2-related</fullName>
    </submittedName>
</protein>